<organism evidence="3 4">
    <name type="scientific">Branchiibius hedensis</name>
    <dbReference type="NCBI Taxonomy" id="672460"/>
    <lineage>
        <taxon>Bacteria</taxon>
        <taxon>Bacillati</taxon>
        <taxon>Actinomycetota</taxon>
        <taxon>Actinomycetes</taxon>
        <taxon>Micrococcales</taxon>
        <taxon>Dermacoccaceae</taxon>
        <taxon>Branchiibius</taxon>
    </lineage>
</organism>
<dbReference type="AlphaFoldDB" id="A0A2Y8ZWG3"/>
<gene>
    <name evidence="3" type="ORF">SAMN04489750_1534</name>
</gene>
<proteinExistence type="predicted"/>
<feature type="domain" description="SseB protein N-terminal" evidence="2">
    <location>
        <begin position="40"/>
        <end position="143"/>
    </location>
</feature>
<evidence type="ECO:0000259" key="2">
    <source>
        <dbReference type="Pfam" id="PF07179"/>
    </source>
</evidence>
<dbReference type="OrthoDB" id="5188303at2"/>
<reference evidence="4" key="1">
    <citation type="submission" date="2016-10" db="EMBL/GenBank/DDBJ databases">
        <authorList>
            <person name="Varghese N."/>
            <person name="Submissions S."/>
        </authorList>
    </citation>
    <scope>NUCLEOTIDE SEQUENCE [LARGE SCALE GENOMIC DNA]</scope>
    <source>
        <strain evidence="4">DSM 22951</strain>
    </source>
</reference>
<dbReference type="EMBL" id="UESZ01000001">
    <property type="protein sequence ID" value="SSA34227.1"/>
    <property type="molecule type" value="Genomic_DNA"/>
</dbReference>
<feature type="region of interest" description="Disordered" evidence="1">
    <location>
        <begin position="1"/>
        <end position="25"/>
    </location>
</feature>
<name>A0A2Y8ZWG3_9MICO</name>
<dbReference type="Proteomes" id="UP000250028">
    <property type="component" value="Unassembled WGS sequence"/>
</dbReference>
<sequence>MTDSAGLPWGGREVTDTGFGADDGSADPALRASLTQDERCWMSALADARVLVPVVATEEGRDEHGGDKAASMATVIVQGPQGERALPVFTGLDSLAAWSSDARPSPVLAPVAARAAISEQCDVLVVDPGTATQVVVRPSMLWALAQQQDWLPAHADPFVAEKVRVAVRDLDAVVDVTLEDGSDVGPGVLRLGIVLAPGLTQEQVQKVATTIGERLATDGEVRARIDGLTFALRAATTPATE</sequence>
<protein>
    <submittedName>
        <fullName evidence="3">SseB protein N-terminal domain-containing protein</fullName>
    </submittedName>
</protein>
<evidence type="ECO:0000313" key="3">
    <source>
        <dbReference type="EMBL" id="SSA34227.1"/>
    </source>
</evidence>
<accession>A0A2Y8ZWG3</accession>
<dbReference type="InterPro" id="IPR009839">
    <property type="entry name" value="SseB_N"/>
</dbReference>
<dbReference type="RefSeq" id="WP_109684811.1">
    <property type="nucleotide sequence ID" value="NZ_QGDN01000001.1"/>
</dbReference>
<dbReference type="Pfam" id="PF07179">
    <property type="entry name" value="SseB"/>
    <property type="match status" value="1"/>
</dbReference>
<evidence type="ECO:0000256" key="1">
    <source>
        <dbReference type="SAM" id="MobiDB-lite"/>
    </source>
</evidence>
<evidence type="ECO:0000313" key="4">
    <source>
        <dbReference type="Proteomes" id="UP000250028"/>
    </source>
</evidence>
<keyword evidence="4" id="KW-1185">Reference proteome</keyword>